<dbReference type="InterPro" id="IPR037143">
    <property type="entry name" value="4-PPantetheinyl_Trfase_dom_sf"/>
</dbReference>
<dbReference type="InterPro" id="IPR003542">
    <property type="entry name" value="Enbac_synth_compD-like"/>
</dbReference>
<evidence type="ECO:0000256" key="7">
    <source>
        <dbReference type="ARBA" id="ARBA00023191"/>
    </source>
</evidence>
<evidence type="ECO:0000313" key="14">
    <source>
        <dbReference type="Proteomes" id="UP001597474"/>
    </source>
</evidence>
<dbReference type="Pfam" id="PF01648">
    <property type="entry name" value="ACPS"/>
    <property type="match status" value="1"/>
</dbReference>
<gene>
    <name evidence="13" type="ORF">ACFSUD_05260</name>
</gene>
<comment type="catalytic activity">
    <reaction evidence="10">
        <text>apo-[aryl-carrier protein] + CoA = holo-[aryl-carrier protein] + adenosine 3',5'-bisphosphate + H(+)</text>
        <dbReference type="Rhea" id="RHEA:48404"/>
        <dbReference type="Rhea" id="RHEA-COMP:15903"/>
        <dbReference type="Rhea" id="RHEA-COMP:17557"/>
        <dbReference type="ChEBI" id="CHEBI:15378"/>
        <dbReference type="ChEBI" id="CHEBI:29999"/>
        <dbReference type="ChEBI" id="CHEBI:57287"/>
        <dbReference type="ChEBI" id="CHEBI:58343"/>
        <dbReference type="ChEBI" id="CHEBI:64479"/>
    </reaction>
</comment>
<comment type="pathway">
    <text evidence="2">Siderophore biosynthesis; enterobactin biosynthesis.</text>
</comment>
<feature type="domain" description="4'-phosphopantetheinyl transferase" evidence="12">
    <location>
        <begin position="24"/>
        <end position="124"/>
    </location>
</feature>
<comment type="subunit">
    <text evidence="4">EntB, EntD, EntE, and EntF form a multienzyme complex called enterobactin synthase.</text>
</comment>
<dbReference type="PANTHER" id="PTHR38096:SF1">
    <property type="entry name" value="ENTEROBACTIN SYNTHASE COMPONENT D"/>
    <property type="match status" value="1"/>
</dbReference>
<evidence type="ECO:0000256" key="1">
    <source>
        <dbReference type="ARBA" id="ARBA00003937"/>
    </source>
</evidence>
<accession>A0ABW5U063</accession>
<evidence type="ECO:0000256" key="3">
    <source>
        <dbReference type="ARBA" id="ARBA00008342"/>
    </source>
</evidence>
<name>A0ABW5U063_9RHOB</name>
<protein>
    <recommendedName>
        <fullName evidence="5">Enterobactin synthase component D</fullName>
    </recommendedName>
    <alternativeName>
        <fullName evidence="8">4'-phosphopantetheinyl transferase EntD</fullName>
    </alternativeName>
    <alternativeName>
        <fullName evidence="9">Enterochelin synthase D</fullName>
    </alternativeName>
</protein>
<evidence type="ECO:0000256" key="11">
    <source>
        <dbReference type="ARBA" id="ARBA00049191"/>
    </source>
</evidence>
<comment type="caution">
    <text evidence="13">The sequence shown here is derived from an EMBL/GenBank/DDBJ whole genome shotgun (WGS) entry which is preliminary data.</text>
</comment>
<evidence type="ECO:0000256" key="10">
    <source>
        <dbReference type="ARBA" id="ARBA00049176"/>
    </source>
</evidence>
<evidence type="ECO:0000259" key="12">
    <source>
        <dbReference type="Pfam" id="PF01648"/>
    </source>
</evidence>
<dbReference type="EMBL" id="JBHUMP010000003">
    <property type="protein sequence ID" value="MFD2738965.1"/>
    <property type="molecule type" value="Genomic_DNA"/>
</dbReference>
<reference evidence="14" key="1">
    <citation type="journal article" date="2019" name="Int. J. Syst. Evol. Microbiol.">
        <title>The Global Catalogue of Microorganisms (GCM) 10K type strain sequencing project: providing services to taxonomists for standard genome sequencing and annotation.</title>
        <authorList>
            <consortium name="The Broad Institute Genomics Platform"/>
            <consortium name="The Broad Institute Genome Sequencing Center for Infectious Disease"/>
            <person name="Wu L."/>
            <person name="Ma J."/>
        </authorList>
    </citation>
    <scope>NUCLEOTIDE SEQUENCE [LARGE SCALE GENOMIC DNA]</scope>
    <source>
        <strain evidence="14">TISTR 2562</strain>
    </source>
</reference>
<dbReference type="SUPFAM" id="SSF56214">
    <property type="entry name" value="4'-phosphopantetheinyl transferase"/>
    <property type="match status" value="1"/>
</dbReference>
<comment type="catalytic activity">
    <reaction evidence="11">
        <text>apo-[peptidyl-carrier protein] + CoA = holo-[peptidyl-carrier protein] + adenosine 3',5'-bisphosphate + H(+)</text>
        <dbReference type="Rhea" id="RHEA:46228"/>
        <dbReference type="Rhea" id="RHEA-COMP:11479"/>
        <dbReference type="Rhea" id="RHEA-COMP:11480"/>
        <dbReference type="ChEBI" id="CHEBI:15378"/>
        <dbReference type="ChEBI" id="CHEBI:29999"/>
        <dbReference type="ChEBI" id="CHEBI:57287"/>
        <dbReference type="ChEBI" id="CHEBI:58343"/>
        <dbReference type="ChEBI" id="CHEBI:64479"/>
    </reaction>
</comment>
<dbReference type="PANTHER" id="PTHR38096">
    <property type="entry name" value="ENTEROBACTIN SYNTHASE COMPONENT D"/>
    <property type="match status" value="1"/>
</dbReference>
<dbReference type="RefSeq" id="WP_386372153.1">
    <property type="nucleotide sequence ID" value="NZ_JBHUMP010000003.1"/>
</dbReference>
<evidence type="ECO:0000256" key="6">
    <source>
        <dbReference type="ARBA" id="ARBA00022679"/>
    </source>
</evidence>
<dbReference type="GO" id="GO:0016740">
    <property type="term" value="F:transferase activity"/>
    <property type="evidence" value="ECO:0007669"/>
    <property type="project" value="UniProtKB-KW"/>
</dbReference>
<evidence type="ECO:0000256" key="5">
    <source>
        <dbReference type="ARBA" id="ARBA00019087"/>
    </source>
</evidence>
<dbReference type="Proteomes" id="UP001597474">
    <property type="component" value="Unassembled WGS sequence"/>
</dbReference>
<organism evidence="13 14">
    <name type="scientific">Sulfitobacter aestuarii</name>
    <dbReference type="NCBI Taxonomy" id="2161676"/>
    <lineage>
        <taxon>Bacteria</taxon>
        <taxon>Pseudomonadati</taxon>
        <taxon>Pseudomonadota</taxon>
        <taxon>Alphaproteobacteria</taxon>
        <taxon>Rhodobacterales</taxon>
        <taxon>Roseobacteraceae</taxon>
        <taxon>Sulfitobacter</taxon>
    </lineage>
</organism>
<evidence type="ECO:0000256" key="9">
    <source>
        <dbReference type="ARBA" id="ARBA00031996"/>
    </source>
</evidence>
<sequence>MIGSIAHDHVFVGAAVARLGRFAAIGVDIEPDEPLDAQLIGTICSGAEQRRIAGPDAPRLARVIFSAEEAAYNAQYMLSGALFGFDHLDLCLDIANQRFVALLCQPAGIFAARTQLHGRFGHAGRHLVTAVTIGQSAAKREPFTMPSVTCRFALAALAALSFGGALWQRSARHGELLDHWQALRGGLFAAYADVHAPTKWGSWGALRHLDDSNARWNALLEAQ</sequence>
<comment type="function">
    <text evidence="1">Involved in the biosynthesis of the siderophore enterobactin (enterochelin), which is a macrocyclic trimeric lactone of N-(2,3-dihydroxybenzoyl)-serine. The serine trilactone serves as a scaffolding for the three catechol functionalities that provide hexadentate coordination for the tightly ligated iron(2+) atoms. Plays an essential role in the assembly of the enterobactin by catalyzing the transfer of the 4'-phosphopantetheine (Ppant) moiety from coenzyme A to the apo-domains of both EntB (ArCP domain) and EntF (PCP domain) to yield their holo-forms which make them competent for the activation of 2,3-dihydroxybenzoate (DHB) and L-serine, respectively.</text>
</comment>
<evidence type="ECO:0000256" key="4">
    <source>
        <dbReference type="ARBA" id="ARBA00011503"/>
    </source>
</evidence>
<evidence type="ECO:0000256" key="2">
    <source>
        <dbReference type="ARBA" id="ARBA00004993"/>
    </source>
</evidence>
<keyword evidence="6 13" id="KW-0808">Transferase</keyword>
<keyword evidence="14" id="KW-1185">Reference proteome</keyword>
<keyword evidence="7" id="KW-0259">Enterobactin biosynthesis</keyword>
<comment type="similarity">
    <text evidence="3">Belongs to the P-Pant transferase superfamily. EntD family.</text>
</comment>
<evidence type="ECO:0000313" key="13">
    <source>
        <dbReference type="EMBL" id="MFD2738965.1"/>
    </source>
</evidence>
<dbReference type="InterPro" id="IPR008278">
    <property type="entry name" value="4-PPantetheinyl_Trfase_dom"/>
</dbReference>
<evidence type="ECO:0000256" key="8">
    <source>
        <dbReference type="ARBA" id="ARBA00029894"/>
    </source>
</evidence>
<proteinExistence type="inferred from homology"/>